<gene>
    <name evidence="1" type="ORF">DPMN_039344</name>
</gene>
<reference evidence="1" key="1">
    <citation type="journal article" date="2019" name="bioRxiv">
        <title>The Genome of the Zebra Mussel, Dreissena polymorpha: A Resource for Invasive Species Research.</title>
        <authorList>
            <person name="McCartney M.A."/>
            <person name="Auch B."/>
            <person name="Kono T."/>
            <person name="Mallez S."/>
            <person name="Zhang Y."/>
            <person name="Obille A."/>
            <person name="Becker A."/>
            <person name="Abrahante J.E."/>
            <person name="Garbe J."/>
            <person name="Badalamenti J.P."/>
            <person name="Herman A."/>
            <person name="Mangelson H."/>
            <person name="Liachko I."/>
            <person name="Sullivan S."/>
            <person name="Sone E.D."/>
            <person name="Koren S."/>
            <person name="Silverstein K.A.T."/>
            <person name="Beckman K.B."/>
            <person name="Gohl D.M."/>
        </authorList>
    </citation>
    <scope>NUCLEOTIDE SEQUENCE</scope>
    <source>
        <strain evidence="1">Duluth1</strain>
        <tissue evidence="1">Whole animal</tissue>
    </source>
</reference>
<sequence length="75" mass="8234">MINIQISADGGYIKKRILVTEDGIMAYTNETVSRKEFGGASFTIGDICLGSVKLEYLKLNFIQDGMLISALCKPE</sequence>
<dbReference type="EMBL" id="JAIWYP010000002">
    <property type="protein sequence ID" value="KAH3876064.1"/>
    <property type="molecule type" value="Genomic_DNA"/>
</dbReference>
<keyword evidence="2" id="KW-1185">Reference proteome</keyword>
<evidence type="ECO:0000313" key="2">
    <source>
        <dbReference type="Proteomes" id="UP000828390"/>
    </source>
</evidence>
<accession>A0A9D4MH75</accession>
<comment type="caution">
    <text evidence="1">The sequence shown here is derived from an EMBL/GenBank/DDBJ whole genome shotgun (WGS) entry which is preliminary data.</text>
</comment>
<dbReference type="AlphaFoldDB" id="A0A9D4MH75"/>
<name>A0A9D4MH75_DREPO</name>
<dbReference type="Proteomes" id="UP000828390">
    <property type="component" value="Unassembled WGS sequence"/>
</dbReference>
<organism evidence="1 2">
    <name type="scientific">Dreissena polymorpha</name>
    <name type="common">Zebra mussel</name>
    <name type="synonym">Mytilus polymorpha</name>
    <dbReference type="NCBI Taxonomy" id="45954"/>
    <lineage>
        <taxon>Eukaryota</taxon>
        <taxon>Metazoa</taxon>
        <taxon>Spiralia</taxon>
        <taxon>Lophotrochozoa</taxon>
        <taxon>Mollusca</taxon>
        <taxon>Bivalvia</taxon>
        <taxon>Autobranchia</taxon>
        <taxon>Heteroconchia</taxon>
        <taxon>Euheterodonta</taxon>
        <taxon>Imparidentia</taxon>
        <taxon>Neoheterodontei</taxon>
        <taxon>Myida</taxon>
        <taxon>Dreissenoidea</taxon>
        <taxon>Dreissenidae</taxon>
        <taxon>Dreissena</taxon>
    </lineage>
</organism>
<evidence type="ECO:0000313" key="1">
    <source>
        <dbReference type="EMBL" id="KAH3876064.1"/>
    </source>
</evidence>
<reference evidence="1" key="2">
    <citation type="submission" date="2020-11" db="EMBL/GenBank/DDBJ databases">
        <authorList>
            <person name="McCartney M.A."/>
            <person name="Auch B."/>
            <person name="Kono T."/>
            <person name="Mallez S."/>
            <person name="Becker A."/>
            <person name="Gohl D.M."/>
            <person name="Silverstein K.A.T."/>
            <person name="Koren S."/>
            <person name="Bechman K.B."/>
            <person name="Herman A."/>
            <person name="Abrahante J.E."/>
            <person name="Garbe J."/>
        </authorList>
    </citation>
    <scope>NUCLEOTIDE SEQUENCE</scope>
    <source>
        <strain evidence="1">Duluth1</strain>
        <tissue evidence="1">Whole animal</tissue>
    </source>
</reference>
<protein>
    <submittedName>
        <fullName evidence="1">Uncharacterized protein</fullName>
    </submittedName>
</protein>
<proteinExistence type="predicted"/>